<accession>A0A183EWF4</accession>
<sequence>LGTDYDSDEEQDETSQELGEELRREQHNDSEGFAWRLLRLALVNQQLYRMKSFVRLIGLEQAELPAMSPRANAVFKLFENWAKELDGQLYEMRHGCLSDFLPDMSIKKDETSAGLSRLLKRLMRRSQSYLKYGQQS</sequence>
<dbReference type="WBParaSite" id="GPUH_0002532501-mRNA-1">
    <property type="protein sequence ID" value="GPUH_0002532501-mRNA-1"/>
    <property type="gene ID" value="GPUH_0002532501"/>
</dbReference>
<feature type="compositionally biased region" description="Acidic residues" evidence="1">
    <location>
        <begin position="1"/>
        <end position="19"/>
    </location>
</feature>
<reference evidence="2" key="1">
    <citation type="submission" date="2016-06" db="UniProtKB">
        <authorList>
            <consortium name="WormBaseParasite"/>
        </authorList>
    </citation>
    <scope>IDENTIFICATION</scope>
</reference>
<evidence type="ECO:0000313" key="2">
    <source>
        <dbReference type="WBParaSite" id="GPUH_0002532501-mRNA-1"/>
    </source>
</evidence>
<evidence type="ECO:0000256" key="1">
    <source>
        <dbReference type="SAM" id="MobiDB-lite"/>
    </source>
</evidence>
<name>A0A183EWF4_9BILA</name>
<organism evidence="2">
    <name type="scientific">Gongylonema pulchrum</name>
    <dbReference type="NCBI Taxonomy" id="637853"/>
    <lineage>
        <taxon>Eukaryota</taxon>
        <taxon>Metazoa</taxon>
        <taxon>Ecdysozoa</taxon>
        <taxon>Nematoda</taxon>
        <taxon>Chromadorea</taxon>
        <taxon>Rhabditida</taxon>
        <taxon>Spirurina</taxon>
        <taxon>Spiruromorpha</taxon>
        <taxon>Spiruroidea</taxon>
        <taxon>Gongylonematidae</taxon>
        <taxon>Gongylonema</taxon>
    </lineage>
</organism>
<dbReference type="AlphaFoldDB" id="A0A183EWF4"/>
<protein>
    <submittedName>
        <fullName evidence="2">Interleukin-6</fullName>
    </submittedName>
</protein>
<feature type="region of interest" description="Disordered" evidence="1">
    <location>
        <begin position="1"/>
        <end position="23"/>
    </location>
</feature>
<proteinExistence type="predicted"/>